<sequence length="82" mass="8714">MGCRMSRRSSSPSPPQTPSTDAHRNNGDFHGLGSASPKTKPSFGRITNGQSVLSRRDTPAGTLLDVVPNKNGYSQTLEQGSK</sequence>
<proteinExistence type="predicted"/>
<evidence type="ECO:0000256" key="1">
    <source>
        <dbReference type="SAM" id="MobiDB-lite"/>
    </source>
</evidence>
<organism evidence="2 3">
    <name type="scientific">Acrobeloides nanus</name>
    <dbReference type="NCBI Taxonomy" id="290746"/>
    <lineage>
        <taxon>Eukaryota</taxon>
        <taxon>Metazoa</taxon>
        <taxon>Ecdysozoa</taxon>
        <taxon>Nematoda</taxon>
        <taxon>Chromadorea</taxon>
        <taxon>Rhabditida</taxon>
        <taxon>Tylenchina</taxon>
        <taxon>Cephalobomorpha</taxon>
        <taxon>Cephaloboidea</taxon>
        <taxon>Cephalobidae</taxon>
        <taxon>Acrobeloides</taxon>
    </lineage>
</organism>
<protein>
    <submittedName>
        <fullName evidence="3">Uncharacterized protein</fullName>
    </submittedName>
</protein>
<reference evidence="3" key="1">
    <citation type="submission" date="2022-11" db="UniProtKB">
        <authorList>
            <consortium name="WormBaseParasite"/>
        </authorList>
    </citation>
    <scope>IDENTIFICATION</scope>
</reference>
<accession>A0A914BXU2</accession>
<evidence type="ECO:0000313" key="2">
    <source>
        <dbReference type="Proteomes" id="UP000887540"/>
    </source>
</evidence>
<name>A0A914BXU2_9BILA</name>
<keyword evidence="2" id="KW-1185">Reference proteome</keyword>
<feature type="compositionally biased region" description="Polar residues" evidence="1">
    <location>
        <begin position="71"/>
        <end position="82"/>
    </location>
</feature>
<dbReference type="AlphaFoldDB" id="A0A914BXU2"/>
<dbReference type="WBParaSite" id="ACRNAN_Path_1228.g4793.t1">
    <property type="protein sequence ID" value="ACRNAN_Path_1228.g4793.t1"/>
    <property type="gene ID" value="ACRNAN_Path_1228.g4793"/>
</dbReference>
<feature type="region of interest" description="Disordered" evidence="1">
    <location>
        <begin position="1"/>
        <end position="82"/>
    </location>
</feature>
<dbReference type="Proteomes" id="UP000887540">
    <property type="component" value="Unplaced"/>
</dbReference>
<evidence type="ECO:0000313" key="3">
    <source>
        <dbReference type="WBParaSite" id="ACRNAN_Path_1228.g4793.t1"/>
    </source>
</evidence>